<evidence type="ECO:0000313" key="5">
    <source>
        <dbReference type="EMBL" id="MCC2229924.1"/>
    </source>
</evidence>
<dbReference type="Gene3D" id="3.40.50.300">
    <property type="entry name" value="P-loop containing nucleotide triphosphate hydrolases"/>
    <property type="match status" value="1"/>
</dbReference>
<keyword evidence="3 5" id="KW-0067">ATP-binding</keyword>
<evidence type="ECO:0000256" key="1">
    <source>
        <dbReference type="ARBA" id="ARBA00022448"/>
    </source>
</evidence>
<accession>A0AAE3E8F5</accession>
<dbReference type="AlphaFoldDB" id="A0AAE3E8F5"/>
<sequence length="311" mass="35429">MSFLEIKQVSKTYKSGGKFHSREIQAVKDVSFTMEKGECLAIVGESGSGKSTLGRMVVGLEPTTDGEILFQGSKVWSKHMSKERRQALQMVYQNSFEVTNPKFTAAQIVEEPLRYFRLVPPEKRREREQKLLARMGIPESEMDKKAASFSGGQLQRICIARALAAAPELILLDEPLSSLDVSVQAQILNLLQDIKEEYQLTYLLISHDLEVVYYLSDRLIVMYFGKVVEQIDDISLFEELSHPYSLDLIDAATYQETDTHHGEDVLPTKGCIYASRCKRACERCRTEEPMLREIRPKHKIACHFGVEDEKE</sequence>
<feature type="domain" description="ABC transporter" evidence="4">
    <location>
        <begin position="4"/>
        <end position="249"/>
    </location>
</feature>
<protein>
    <submittedName>
        <fullName evidence="5">ABC transporter ATP-binding protein</fullName>
    </submittedName>
</protein>
<gene>
    <name evidence="5" type="ORF">LKD81_02755</name>
</gene>
<keyword evidence="2" id="KW-0547">Nucleotide-binding</keyword>
<dbReference type="CDD" id="cd03257">
    <property type="entry name" value="ABC_NikE_OppD_transporters"/>
    <property type="match status" value="1"/>
</dbReference>
<name>A0AAE3E8F5_9FIRM</name>
<dbReference type="PROSITE" id="PS00211">
    <property type="entry name" value="ABC_TRANSPORTER_1"/>
    <property type="match status" value="1"/>
</dbReference>
<dbReference type="InterPro" id="IPR003593">
    <property type="entry name" value="AAA+_ATPase"/>
</dbReference>
<dbReference type="SMART" id="SM00382">
    <property type="entry name" value="AAA"/>
    <property type="match status" value="1"/>
</dbReference>
<proteinExistence type="predicted"/>
<keyword evidence="6" id="KW-1185">Reference proteome</keyword>
<dbReference type="InterPro" id="IPR027417">
    <property type="entry name" value="P-loop_NTPase"/>
</dbReference>
<dbReference type="PANTHER" id="PTHR43776">
    <property type="entry name" value="TRANSPORT ATP-BINDING PROTEIN"/>
    <property type="match status" value="1"/>
</dbReference>
<dbReference type="InterPro" id="IPR013563">
    <property type="entry name" value="Oligopep_ABC_C"/>
</dbReference>
<dbReference type="EMBL" id="JAJEQR010000006">
    <property type="protein sequence ID" value="MCC2229924.1"/>
    <property type="molecule type" value="Genomic_DNA"/>
</dbReference>
<evidence type="ECO:0000259" key="4">
    <source>
        <dbReference type="PROSITE" id="PS50893"/>
    </source>
</evidence>
<dbReference type="Pfam" id="PF00005">
    <property type="entry name" value="ABC_tran"/>
    <property type="match status" value="1"/>
</dbReference>
<dbReference type="PROSITE" id="PS50893">
    <property type="entry name" value="ABC_TRANSPORTER_2"/>
    <property type="match status" value="1"/>
</dbReference>
<dbReference type="PANTHER" id="PTHR43776:SF8">
    <property type="entry name" value="ABC TRANSPORTER, ATP-BINDING PROTEIN"/>
    <property type="match status" value="1"/>
</dbReference>
<dbReference type="GO" id="GO:0055085">
    <property type="term" value="P:transmembrane transport"/>
    <property type="evidence" value="ECO:0007669"/>
    <property type="project" value="UniProtKB-ARBA"/>
</dbReference>
<dbReference type="NCBIfam" id="TIGR01727">
    <property type="entry name" value="oligo_HPY"/>
    <property type="match status" value="1"/>
</dbReference>
<dbReference type="GO" id="GO:0015833">
    <property type="term" value="P:peptide transport"/>
    <property type="evidence" value="ECO:0007669"/>
    <property type="project" value="InterPro"/>
</dbReference>
<keyword evidence="1" id="KW-0813">Transport</keyword>
<evidence type="ECO:0000256" key="2">
    <source>
        <dbReference type="ARBA" id="ARBA00022741"/>
    </source>
</evidence>
<dbReference type="InterPro" id="IPR050319">
    <property type="entry name" value="ABC_transp_ATP-bind"/>
</dbReference>
<dbReference type="Proteomes" id="UP001198182">
    <property type="component" value="Unassembled WGS sequence"/>
</dbReference>
<dbReference type="SUPFAM" id="SSF52540">
    <property type="entry name" value="P-loop containing nucleoside triphosphate hydrolases"/>
    <property type="match status" value="1"/>
</dbReference>
<evidence type="ECO:0000256" key="3">
    <source>
        <dbReference type="ARBA" id="ARBA00022840"/>
    </source>
</evidence>
<dbReference type="GO" id="GO:0016887">
    <property type="term" value="F:ATP hydrolysis activity"/>
    <property type="evidence" value="ECO:0007669"/>
    <property type="project" value="InterPro"/>
</dbReference>
<dbReference type="InterPro" id="IPR017871">
    <property type="entry name" value="ABC_transporter-like_CS"/>
</dbReference>
<dbReference type="InterPro" id="IPR003439">
    <property type="entry name" value="ABC_transporter-like_ATP-bd"/>
</dbReference>
<reference evidence="5" key="1">
    <citation type="submission" date="2021-10" db="EMBL/GenBank/DDBJ databases">
        <title>Anaerobic single-cell dispensing facilitates the cultivation of human gut bacteria.</title>
        <authorList>
            <person name="Afrizal A."/>
        </authorList>
    </citation>
    <scope>NUCLEOTIDE SEQUENCE</scope>
    <source>
        <strain evidence="5">CLA-AA-H215</strain>
    </source>
</reference>
<organism evidence="5 6">
    <name type="scientific">Hominifimenecus microfluidus</name>
    <dbReference type="NCBI Taxonomy" id="2885348"/>
    <lineage>
        <taxon>Bacteria</taxon>
        <taxon>Bacillati</taxon>
        <taxon>Bacillota</taxon>
        <taxon>Clostridia</taxon>
        <taxon>Lachnospirales</taxon>
        <taxon>Lachnospiraceae</taxon>
        <taxon>Hominifimenecus</taxon>
    </lineage>
</organism>
<comment type="caution">
    <text evidence="5">The sequence shown here is derived from an EMBL/GenBank/DDBJ whole genome shotgun (WGS) entry which is preliminary data.</text>
</comment>
<dbReference type="GO" id="GO:0005524">
    <property type="term" value="F:ATP binding"/>
    <property type="evidence" value="ECO:0007669"/>
    <property type="project" value="UniProtKB-KW"/>
</dbReference>
<dbReference type="RefSeq" id="WP_308452702.1">
    <property type="nucleotide sequence ID" value="NZ_JAJEQR010000006.1"/>
</dbReference>
<evidence type="ECO:0000313" key="6">
    <source>
        <dbReference type="Proteomes" id="UP001198182"/>
    </source>
</evidence>